<protein>
    <submittedName>
        <fullName evidence="2">Uncharacterized protein</fullName>
    </submittedName>
</protein>
<dbReference type="Proteomes" id="UP001385951">
    <property type="component" value="Unassembled WGS sequence"/>
</dbReference>
<proteinExistence type="predicted"/>
<sequence>MGRPQCLQSRQPQSWTHTPAGVEQDTSLSVSPLARRRSAVYRAPKSNQTSRTTKSSSRSYYAVYRSASDTSGNAALTATAGWNLQVLRGWVLHDTLRSFEPFEVIGWPRHKPVNPAIDLQSSVPGIYGSTVQTKNARVRQDPAVVDTCLFNVFSRSY</sequence>
<reference evidence="2 3" key="1">
    <citation type="submission" date="2022-09" db="EMBL/GenBank/DDBJ databases">
        <authorList>
            <person name="Palmer J.M."/>
        </authorList>
    </citation>
    <scope>NUCLEOTIDE SEQUENCE [LARGE SCALE GENOMIC DNA]</scope>
    <source>
        <strain evidence="2 3">DSM 7382</strain>
    </source>
</reference>
<evidence type="ECO:0000313" key="2">
    <source>
        <dbReference type="EMBL" id="KAK7677737.1"/>
    </source>
</evidence>
<dbReference type="AlphaFoldDB" id="A0AAW0FCL1"/>
<name>A0AAW0FCL1_9APHY</name>
<evidence type="ECO:0000256" key="1">
    <source>
        <dbReference type="SAM" id="MobiDB-lite"/>
    </source>
</evidence>
<comment type="caution">
    <text evidence="2">The sequence shown here is derived from an EMBL/GenBank/DDBJ whole genome shotgun (WGS) entry which is preliminary data.</text>
</comment>
<organism evidence="2 3">
    <name type="scientific">Cerrena zonata</name>
    <dbReference type="NCBI Taxonomy" id="2478898"/>
    <lineage>
        <taxon>Eukaryota</taxon>
        <taxon>Fungi</taxon>
        <taxon>Dikarya</taxon>
        <taxon>Basidiomycota</taxon>
        <taxon>Agaricomycotina</taxon>
        <taxon>Agaricomycetes</taxon>
        <taxon>Polyporales</taxon>
        <taxon>Cerrenaceae</taxon>
        <taxon>Cerrena</taxon>
    </lineage>
</organism>
<accession>A0AAW0FCL1</accession>
<evidence type="ECO:0000313" key="3">
    <source>
        <dbReference type="Proteomes" id="UP001385951"/>
    </source>
</evidence>
<feature type="compositionally biased region" description="Polar residues" evidence="1">
    <location>
        <begin position="1"/>
        <end position="17"/>
    </location>
</feature>
<feature type="region of interest" description="Disordered" evidence="1">
    <location>
        <begin position="1"/>
        <end position="29"/>
    </location>
</feature>
<gene>
    <name evidence="2" type="ORF">QCA50_019289</name>
</gene>
<keyword evidence="3" id="KW-1185">Reference proteome</keyword>
<dbReference type="EMBL" id="JASBNA010000083">
    <property type="protein sequence ID" value="KAK7677737.1"/>
    <property type="molecule type" value="Genomic_DNA"/>
</dbReference>